<protein>
    <submittedName>
        <fullName evidence="1">Uncharacterized protein</fullName>
    </submittedName>
</protein>
<keyword evidence="2" id="KW-1185">Reference proteome</keyword>
<dbReference type="EMBL" id="JACAZE010000004">
    <property type="protein sequence ID" value="KAF7318392.1"/>
    <property type="molecule type" value="Genomic_DNA"/>
</dbReference>
<evidence type="ECO:0000313" key="2">
    <source>
        <dbReference type="Proteomes" id="UP000613580"/>
    </source>
</evidence>
<sequence>MNIEALFLGQSNVLVGTTLGSELPQATDGLQSLQVAIHQNHIFNDLLRQVQGGYELPYFVPAESAAAVVRRFLEGRKRRQAIALYEEDEFDVDVVGIVDRVLAGGITVASDEEYATDVDASSSWLGHYTAMGPEPIIDSRSASPTALYQQRFDGVIAMPRPSRAFIDKFRPLFEDVCLESVSATSQVVDEQLCAPLIILGQDSGIQLPIPLPLVLQSVIHDVETVIRQYGCWPTANLVFHILQLAETATPSAFDDPAFVPTRIGSNGWYFSPFRVPAVFVAIEGCILRTGFWPAEDEVTEIVEDLQHRARRRAVISLASSTDESEMMNTPEMSFNELLEGKPSEMPVSAY</sequence>
<dbReference type="AlphaFoldDB" id="A0A8H6WI06"/>
<proteinExistence type="predicted"/>
<reference evidence="1" key="1">
    <citation type="submission" date="2020-05" db="EMBL/GenBank/DDBJ databases">
        <title>Mycena genomes resolve the evolution of fungal bioluminescence.</title>
        <authorList>
            <person name="Tsai I.J."/>
        </authorList>
    </citation>
    <scope>NUCLEOTIDE SEQUENCE</scope>
    <source>
        <strain evidence="1">110903Hualien_Pintung</strain>
    </source>
</reference>
<accession>A0A8H6WI06</accession>
<gene>
    <name evidence="1" type="ORF">HMN09_00348400</name>
</gene>
<comment type="caution">
    <text evidence="1">The sequence shown here is derived from an EMBL/GenBank/DDBJ whole genome shotgun (WGS) entry which is preliminary data.</text>
</comment>
<organism evidence="1 2">
    <name type="scientific">Mycena chlorophos</name>
    <name type="common">Agaric fungus</name>
    <name type="synonym">Agaricus chlorophos</name>
    <dbReference type="NCBI Taxonomy" id="658473"/>
    <lineage>
        <taxon>Eukaryota</taxon>
        <taxon>Fungi</taxon>
        <taxon>Dikarya</taxon>
        <taxon>Basidiomycota</taxon>
        <taxon>Agaricomycotina</taxon>
        <taxon>Agaricomycetes</taxon>
        <taxon>Agaricomycetidae</taxon>
        <taxon>Agaricales</taxon>
        <taxon>Marasmiineae</taxon>
        <taxon>Mycenaceae</taxon>
        <taxon>Mycena</taxon>
    </lineage>
</organism>
<evidence type="ECO:0000313" key="1">
    <source>
        <dbReference type="EMBL" id="KAF7318392.1"/>
    </source>
</evidence>
<name>A0A8H6WI06_MYCCL</name>
<dbReference type="Proteomes" id="UP000613580">
    <property type="component" value="Unassembled WGS sequence"/>
</dbReference>